<dbReference type="PROSITE" id="PS51257">
    <property type="entry name" value="PROKAR_LIPOPROTEIN"/>
    <property type="match status" value="1"/>
</dbReference>
<dbReference type="Pfam" id="PF16781">
    <property type="entry name" value="DUF5068"/>
    <property type="match status" value="1"/>
</dbReference>
<accession>A0A328A4Y7</accession>
<evidence type="ECO:0008006" key="4">
    <source>
        <dbReference type="Google" id="ProtNLM"/>
    </source>
</evidence>
<evidence type="ECO:0000313" key="3">
    <source>
        <dbReference type="Proteomes" id="UP000249579"/>
    </source>
</evidence>
<dbReference type="OrthoDB" id="2413957at2"/>
<proteinExistence type="predicted"/>
<evidence type="ECO:0000256" key="1">
    <source>
        <dbReference type="SAM" id="MobiDB-lite"/>
    </source>
</evidence>
<dbReference type="Gene3D" id="2.60.40.4170">
    <property type="match status" value="1"/>
</dbReference>
<feature type="region of interest" description="Disordered" evidence="1">
    <location>
        <begin position="33"/>
        <end position="66"/>
    </location>
</feature>
<dbReference type="Proteomes" id="UP000249579">
    <property type="component" value="Unassembled WGS sequence"/>
</dbReference>
<protein>
    <recommendedName>
        <fullName evidence="4">DUF5068 domain-containing protein</fullName>
    </recommendedName>
</protein>
<dbReference type="AlphaFoldDB" id="A0A328A4Y7"/>
<organism evidence="2 3">
    <name type="scientific">Macrococcoides bohemicum</name>
    <dbReference type="NCBI Taxonomy" id="1903056"/>
    <lineage>
        <taxon>Bacteria</taxon>
        <taxon>Bacillati</taxon>
        <taxon>Bacillota</taxon>
        <taxon>Bacilli</taxon>
        <taxon>Bacillales</taxon>
        <taxon>Staphylococcaceae</taxon>
        <taxon>Macrococcoides</taxon>
    </lineage>
</organism>
<dbReference type="RefSeq" id="WP_111745470.1">
    <property type="nucleotide sequence ID" value="NZ_DALZDE010000003.1"/>
</dbReference>
<gene>
    <name evidence="2" type="ORF">BHX94_06385</name>
</gene>
<evidence type="ECO:0000313" key="2">
    <source>
        <dbReference type="EMBL" id="RAK49437.1"/>
    </source>
</evidence>
<dbReference type="EMBL" id="PZJG01000003">
    <property type="protein sequence ID" value="RAK49437.1"/>
    <property type="molecule type" value="Genomic_DNA"/>
</dbReference>
<comment type="caution">
    <text evidence="2">The sequence shown here is derived from an EMBL/GenBank/DDBJ whole genome shotgun (WGS) entry which is preliminary data.</text>
</comment>
<dbReference type="InterPro" id="IPR031888">
    <property type="entry name" value="DUF5068"/>
</dbReference>
<name>A0A328A4Y7_9STAP</name>
<reference evidence="2 3" key="1">
    <citation type="journal article" date="2018" name="Front. Microbiol.">
        <title>Description and Comparative Genomics of Macrococcus caseolyticus subsp. hominis subsp. nov., Macrococcus goetzii sp. nov., Macrococcus epidermidis sp. nov., and Macrococcus bohemicus sp. nov., Novel Macrococci From Human Clinical Material With Virulence Potential and Suspected Uptake of Foreign DNA by Natural Transformation.</title>
        <authorList>
            <person name="Maslanova I."/>
            <person name="Wertheimer Z."/>
            <person name="Sedlacek I."/>
            <person name="Svec P."/>
            <person name="Indrakova A."/>
            <person name="Kovarovic V."/>
            <person name="Schumann P."/>
            <person name="Sproer C."/>
            <person name="Kralova S."/>
            <person name="Sedo O."/>
            <person name="Kristofova L."/>
            <person name="Vrbovska V."/>
            <person name="Fuzik T."/>
            <person name="Petras P."/>
            <person name="Zdrahal Z."/>
            <person name="Ruzickova V."/>
            <person name="Doskar J."/>
            <person name="Pantucek R."/>
        </authorList>
    </citation>
    <scope>NUCLEOTIDE SEQUENCE [LARGE SCALE GENOMIC DNA]</scope>
    <source>
        <strain evidence="2 3">03/115</strain>
    </source>
</reference>
<sequence>MKNFAYLAISGALFLTGCSNDDTTAIKKDIESLKQQKDKSEKEYKSLQEDNKSIDKEIKEKQSEIDTLKKEKEAEIKVQIKREEAAKKKQEAIDRRNRLIAKQKAEQEAKVRAQKEKKTAQARNKATMPNTIAASTNGKIQTIKSIRNVGLDFNDAGMKTSINRIQIFKVTDMPKDQVVLFDGETEGYVLIYEVTAENTLDKPLYYNNIGVLDLGDKKIFSENASFVPPELQESSMKKSKNNYSEYAPKEKTISYKSIAINKEDYKQVEAGKAHLFIKGGVSQAKDMKDKTDTQSTGYLIQQ</sequence>